<reference evidence="1 2" key="1">
    <citation type="submission" date="2017-12" db="EMBL/GenBank/DDBJ databases">
        <title>Comparative genomics of Botrytis spp.</title>
        <authorList>
            <person name="Valero-Jimenez C.A."/>
            <person name="Tapia P."/>
            <person name="Veloso J."/>
            <person name="Silva-Moreno E."/>
            <person name="Staats M."/>
            <person name="Valdes J.H."/>
            <person name="Van Kan J.A.L."/>
        </authorList>
    </citation>
    <scope>NUCLEOTIDE SEQUENCE [LARGE SCALE GENOMIC DNA]</scope>
    <source>
        <strain evidence="1 2">Bp0003</strain>
    </source>
</reference>
<dbReference type="EMBL" id="PQXI01000091">
    <property type="protein sequence ID" value="TGO24956.1"/>
    <property type="molecule type" value="Genomic_DNA"/>
</dbReference>
<keyword evidence="2" id="KW-1185">Reference proteome</keyword>
<organism evidence="1 2">
    <name type="scientific">Botrytis paeoniae</name>
    <dbReference type="NCBI Taxonomy" id="278948"/>
    <lineage>
        <taxon>Eukaryota</taxon>
        <taxon>Fungi</taxon>
        <taxon>Dikarya</taxon>
        <taxon>Ascomycota</taxon>
        <taxon>Pezizomycotina</taxon>
        <taxon>Leotiomycetes</taxon>
        <taxon>Helotiales</taxon>
        <taxon>Sclerotiniaceae</taxon>
        <taxon>Botrytis</taxon>
    </lineage>
</organism>
<dbReference type="AlphaFoldDB" id="A0A4Z1FJR9"/>
<gene>
    <name evidence="1" type="ORF">BPAE_0091g00220</name>
</gene>
<comment type="caution">
    <text evidence="1">The sequence shown here is derived from an EMBL/GenBank/DDBJ whole genome shotgun (WGS) entry which is preliminary data.</text>
</comment>
<evidence type="ECO:0000313" key="2">
    <source>
        <dbReference type="Proteomes" id="UP000297910"/>
    </source>
</evidence>
<name>A0A4Z1FJR9_9HELO</name>
<proteinExistence type="predicted"/>
<dbReference type="Proteomes" id="UP000297910">
    <property type="component" value="Unassembled WGS sequence"/>
</dbReference>
<sequence>MIAKSIVVFHADAWQSVRRILQAAIKEKSYAHVFIPRGIWLLASRKRKDLCTLLTNNYWRRSLPSSWPPSKLHDTHALGVVLLEIATWKTAKDHFGSAAKDLDLNVATIDKEEVSEKFLSIAKKSIPYDMGTTYMEAVIFCLDDTYRGHTVSSLFLEIFQPEIIEKLSAKQ</sequence>
<protein>
    <submittedName>
        <fullName evidence="1">Uncharacterized protein</fullName>
    </submittedName>
</protein>
<evidence type="ECO:0000313" key="1">
    <source>
        <dbReference type="EMBL" id="TGO24956.1"/>
    </source>
</evidence>
<accession>A0A4Z1FJR9</accession>